<sequence length="300" mass="33516">MIELKNLDKTFQNVHAIDHMNASIKEGMIFGLVGSNGAGKSTLLRLIAGVLMPDKGQVLADGIPVSENPAAKEKICFLSDTPYFFPNASAAFMRDYYALAYPRFDCKLFNTLANKLNIDFSRKLNTFSKGMKKQVSILLGICTGADYLLCDETFDGLDPVMRQAVKSLFASELMKRDFTPVIASHNLRELEDICDSIGLIHNGKLLLTEELDHLKYHVHKIQCVLPNEALEQQLIKELTVLQYEKTGSLLLLTARGTKESLLQCVNRKNPVFAEVLPLTLEEIFISETEVAGYDIKNIIL</sequence>
<evidence type="ECO:0000256" key="1">
    <source>
        <dbReference type="ARBA" id="ARBA00022448"/>
    </source>
</evidence>
<comment type="caution">
    <text evidence="5">The sequence shown here is derived from an EMBL/GenBank/DDBJ whole genome shotgun (WGS) entry which is preliminary data.</text>
</comment>
<dbReference type="EMBL" id="QGDL01000022">
    <property type="protein sequence ID" value="PWJ20640.1"/>
    <property type="molecule type" value="Genomic_DNA"/>
</dbReference>
<keyword evidence="2" id="KW-0547">Nucleotide-binding</keyword>
<dbReference type="AlphaFoldDB" id="A0A2Y9BPN8"/>
<organism evidence="5 6">
    <name type="scientific">Faecalicatena orotica</name>
    <dbReference type="NCBI Taxonomy" id="1544"/>
    <lineage>
        <taxon>Bacteria</taxon>
        <taxon>Bacillati</taxon>
        <taxon>Bacillota</taxon>
        <taxon>Clostridia</taxon>
        <taxon>Lachnospirales</taxon>
        <taxon>Lachnospiraceae</taxon>
        <taxon>Faecalicatena</taxon>
    </lineage>
</organism>
<dbReference type="PROSITE" id="PS50893">
    <property type="entry name" value="ABC_TRANSPORTER_2"/>
    <property type="match status" value="1"/>
</dbReference>
<dbReference type="OrthoDB" id="9804819at2"/>
<feature type="domain" description="ABC transporter" evidence="4">
    <location>
        <begin position="2"/>
        <end position="227"/>
    </location>
</feature>
<dbReference type="InterPro" id="IPR051782">
    <property type="entry name" value="ABC_Transporter_VariousFunc"/>
</dbReference>
<dbReference type="RefSeq" id="WP_109733804.1">
    <property type="nucleotide sequence ID" value="NZ_BAAACK010000012.1"/>
</dbReference>
<proteinExistence type="predicted"/>
<dbReference type="InterPro" id="IPR027417">
    <property type="entry name" value="P-loop_NTPase"/>
</dbReference>
<keyword evidence="6" id="KW-1185">Reference proteome</keyword>
<dbReference type="InterPro" id="IPR003593">
    <property type="entry name" value="AAA+_ATPase"/>
</dbReference>
<evidence type="ECO:0000256" key="3">
    <source>
        <dbReference type="ARBA" id="ARBA00022840"/>
    </source>
</evidence>
<evidence type="ECO:0000313" key="6">
    <source>
        <dbReference type="Proteomes" id="UP000245845"/>
    </source>
</evidence>
<dbReference type="CDD" id="cd03230">
    <property type="entry name" value="ABC_DR_subfamily_A"/>
    <property type="match status" value="1"/>
</dbReference>
<dbReference type="PANTHER" id="PTHR42939">
    <property type="entry name" value="ABC TRANSPORTER ATP-BINDING PROTEIN ALBC-RELATED"/>
    <property type="match status" value="1"/>
</dbReference>
<keyword evidence="3 5" id="KW-0067">ATP-binding</keyword>
<dbReference type="SMART" id="SM00382">
    <property type="entry name" value="AAA"/>
    <property type="match status" value="1"/>
</dbReference>
<dbReference type="SUPFAM" id="SSF52540">
    <property type="entry name" value="P-loop containing nucleoside triphosphate hydrolases"/>
    <property type="match status" value="1"/>
</dbReference>
<dbReference type="Proteomes" id="UP000245845">
    <property type="component" value="Unassembled WGS sequence"/>
</dbReference>
<protein>
    <submittedName>
        <fullName evidence="5">ABC-2 type transport system ATP-binding protein</fullName>
    </submittedName>
</protein>
<dbReference type="GO" id="GO:0005524">
    <property type="term" value="F:ATP binding"/>
    <property type="evidence" value="ECO:0007669"/>
    <property type="project" value="UniProtKB-KW"/>
</dbReference>
<dbReference type="PANTHER" id="PTHR42939:SF1">
    <property type="entry name" value="ABC TRANSPORTER ATP-BINDING PROTEIN ALBC-RELATED"/>
    <property type="match status" value="1"/>
</dbReference>
<evidence type="ECO:0000313" key="5">
    <source>
        <dbReference type="EMBL" id="PWJ20640.1"/>
    </source>
</evidence>
<dbReference type="GO" id="GO:0016887">
    <property type="term" value="F:ATP hydrolysis activity"/>
    <property type="evidence" value="ECO:0007669"/>
    <property type="project" value="InterPro"/>
</dbReference>
<name>A0A2Y9BPN8_9FIRM</name>
<evidence type="ECO:0000256" key="2">
    <source>
        <dbReference type="ARBA" id="ARBA00022741"/>
    </source>
</evidence>
<dbReference type="Pfam" id="PF00005">
    <property type="entry name" value="ABC_tran"/>
    <property type="match status" value="1"/>
</dbReference>
<reference evidence="5 6" key="1">
    <citation type="submission" date="2018-05" db="EMBL/GenBank/DDBJ databases">
        <title>The Hungate 1000. A catalogue of reference genomes from the rumen microbiome.</title>
        <authorList>
            <person name="Kelly W."/>
        </authorList>
    </citation>
    <scope>NUCLEOTIDE SEQUENCE [LARGE SCALE GENOMIC DNA]</scope>
    <source>
        <strain evidence="5 6">NLAE-zl-C242</strain>
    </source>
</reference>
<dbReference type="Gene3D" id="3.40.50.300">
    <property type="entry name" value="P-loop containing nucleotide triphosphate hydrolases"/>
    <property type="match status" value="1"/>
</dbReference>
<evidence type="ECO:0000259" key="4">
    <source>
        <dbReference type="PROSITE" id="PS50893"/>
    </source>
</evidence>
<dbReference type="InterPro" id="IPR003439">
    <property type="entry name" value="ABC_transporter-like_ATP-bd"/>
</dbReference>
<keyword evidence="1" id="KW-0813">Transport</keyword>
<accession>A0A2Y9BPN8</accession>
<gene>
    <name evidence="5" type="ORF">A8806_12225</name>
</gene>